<protein>
    <submittedName>
        <fullName evidence="1">Uncharacterized protein</fullName>
    </submittedName>
</protein>
<evidence type="ECO:0000313" key="2">
    <source>
        <dbReference type="Proteomes" id="UP000250223"/>
    </source>
</evidence>
<name>A0A2X2Y6M6_CLOCO</name>
<sequence>MMYKYMIPVYAFLVKAEVRTIESLPIDYQIPVAEYMVGIVEEEINGTN</sequence>
<reference evidence="1 2" key="1">
    <citation type="submission" date="2018-06" db="EMBL/GenBank/DDBJ databases">
        <authorList>
            <consortium name="Pathogen Informatics"/>
            <person name="Doyle S."/>
        </authorList>
    </citation>
    <scope>NUCLEOTIDE SEQUENCE [LARGE SCALE GENOMIC DNA]</scope>
    <source>
        <strain evidence="1 2">NCTC13028</strain>
    </source>
</reference>
<dbReference type="Proteomes" id="UP000250223">
    <property type="component" value="Unassembled WGS sequence"/>
</dbReference>
<evidence type="ECO:0000313" key="1">
    <source>
        <dbReference type="EMBL" id="SQB34160.1"/>
    </source>
</evidence>
<dbReference type="EMBL" id="UAWC01000007">
    <property type="protein sequence ID" value="SQB34160.1"/>
    <property type="molecule type" value="Genomic_DNA"/>
</dbReference>
<accession>A0A2X2Y6M6</accession>
<dbReference type="AlphaFoldDB" id="A0A2X2Y6M6"/>
<dbReference type="NCBIfam" id="NF040910">
    <property type="entry name" value="CD1375_fam"/>
    <property type="match status" value="1"/>
</dbReference>
<dbReference type="InterPro" id="IPR047907">
    <property type="entry name" value="CD1375-like"/>
</dbReference>
<dbReference type="RefSeq" id="WP_174209091.1">
    <property type="nucleotide sequence ID" value="NZ_OAOH01000001.1"/>
</dbReference>
<organism evidence="1 2">
    <name type="scientific">Clostridium cochlearium</name>
    <dbReference type="NCBI Taxonomy" id="1494"/>
    <lineage>
        <taxon>Bacteria</taxon>
        <taxon>Bacillati</taxon>
        <taxon>Bacillota</taxon>
        <taxon>Clostridia</taxon>
        <taxon>Eubacteriales</taxon>
        <taxon>Clostridiaceae</taxon>
        <taxon>Clostridium</taxon>
    </lineage>
</organism>
<gene>
    <name evidence="1" type="ORF">NCTC13028_01054</name>
</gene>
<proteinExistence type="predicted"/>